<dbReference type="EMBL" id="JAGGDJ010000024">
    <property type="protein sequence ID" value="MBO7746895.1"/>
    <property type="molecule type" value="Genomic_DNA"/>
</dbReference>
<dbReference type="Proteomes" id="UP000670947">
    <property type="component" value="Unassembled WGS sequence"/>
</dbReference>
<evidence type="ECO:0000313" key="2">
    <source>
        <dbReference type="EMBL" id="MBO7746895.1"/>
    </source>
</evidence>
<keyword evidence="1" id="KW-1133">Transmembrane helix</keyword>
<feature type="transmembrane region" description="Helical" evidence="1">
    <location>
        <begin position="20"/>
        <end position="41"/>
    </location>
</feature>
<name>A0ABS3WF02_9BACL</name>
<accession>A0ABS3WF02</accession>
<evidence type="ECO:0000256" key="1">
    <source>
        <dbReference type="SAM" id="Phobius"/>
    </source>
</evidence>
<gene>
    <name evidence="2" type="ORF">I8J29_22000</name>
</gene>
<sequence length="83" mass="9316">MKSDLKDFEMDYSDKKENRVASLLIFAAWTSFGIGLLLFVLPWWKDAATGSFVSLCAFAAAGAFFRGMAEIIRLLHGIHLKMK</sequence>
<keyword evidence="1" id="KW-0472">Membrane</keyword>
<organism evidence="2 3">
    <name type="scientific">Paenibacillus artemisiicola</name>
    <dbReference type="NCBI Taxonomy" id="1172618"/>
    <lineage>
        <taxon>Bacteria</taxon>
        <taxon>Bacillati</taxon>
        <taxon>Bacillota</taxon>
        <taxon>Bacilli</taxon>
        <taxon>Bacillales</taxon>
        <taxon>Paenibacillaceae</taxon>
        <taxon>Paenibacillus</taxon>
    </lineage>
</organism>
<evidence type="ECO:0008006" key="4">
    <source>
        <dbReference type="Google" id="ProtNLM"/>
    </source>
</evidence>
<comment type="caution">
    <text evidence="2">The sequence shown here is derived from an EMBL/GenBank/DDBJ whole genome shotgun (WGS) entry which is preliminary data.</text>
</comment>
<keyword evidence="3" id="KW-1185">Reference proteome</keyword>
<protein>
    <recommendedName>
        <fullName evidence="4">YrhK-like protein</fullName>
    </recommendedName>
</protein>
<evidence type="ECO:0000313" key="3">
    <source>
        <dbReference type="Proteomes" id="UP000670947"/>
    </source>
</evidence>
<proteinExistence type="predicted"/>
<feature type="transmembrane region" description="Helical" evidence="1">
    <location>
        <begin position="47"/>
        <end position="65"/>
    </location>
</feature>
<dbReference type="RefSeq" id="WP_208849635.1">
    <property type="nucleotide sequence ID" value="NZ_JAGGDJ010000024.1"/>
</dbReference>
<keyword evidence="1" id="KW-0812">Transmembrane</keyword>
<reference evidence="2 3" key="1">
    <citation type="submission" date="2021-03" db="EMBL/GenBank/DDBJ databases">
        <title>Paenibacillus artemisicola MWE-103 whole genome sequence.</title>
        <authorList>
            <person name="Ham Y.J."/>
        </authorList>
    </citation>
    <scope>NUCLEOTIDE SEQUENCE [LARGE SCALE GENOMIC DNA]</scope>
    <source>
        <strain evidence="2 3">MWE-103</strain>
    </source>
</reference>